<reference evidence="2 3" key="1">
    <citation type="journal article" date="2018" name="Front. Plant Sci.">
        <title>Red Clover (Trifolium pratense) and Zigzag Clover (T. medium) - A Picture of Genomic Similarities and Differences.</title>
        <authorList>
            <person name="Dluhosova J."/>
            <person name="Istvanek J."/>
            <person name="Nedelnik J."/>
            <person name="Repkova J."/>
        </authorList>
    </citation>
    <scope>NUCLEOTIDE SEQUENCE [LARGE SCALE GENOMIC DNA]</scope>
    <source>
        <strain evidence="3">cv. 10/8</strain>
        <tissue evidence="2">Leaf</tissue>
    </source>
</reference>
<sequence>GRTSEHQRGQTDNFQVPGEEQRASSLSETSLAQREFISLAQRV</sequence>
<dbReference type="AlphaFoldDB" id="A0A392VVK0"/>
<evidence type="ECO:0000256" key="1">
    <source>
        <dbReference type="SAM" id="MobiDB-lite"/>
    </source>
</evidence>
<name>A0A392VVK0_9FABA</name>
<comment type="caution">
    <text evidence="2">The sequence shown here is derived from an EMBL/GenBank/DDBJ whole genome shotgun (WGS) entry which is preliminary data.</text>
</comment>
<protein>
    <submittedName>
        <fullName evidence="2">Uncharacterized protein</fullName>
    </submittedName>
</protein>
<proteinExistence type="predicted"/>
<dbReference type="Proteomes" id="UP000265520">
    <property type="component" value="Unassembled WGS sequence"/>
</dbReference>
<keyword evidence="3" id="KW-1185">Reference proteome</keyword>
<feature type="region of interest" description="Disordered" evidence="1">
    <location>
        <begin position="1"/>
        <end position="31"/>
    </location>
</feature>
<organism evidence="2 3">
    <name type="scientific">Trifolium medium</name>
    <dbReference type="NCBI Taxonomy" id="97028"/>
    <lineage>
        <taxon>Eukaryota</taxon>
        <taxon>Viridiplantae</taxon>
        <taxon>Streptophyta</taxon>
        <taxon>Embryophyta</taxon>
        <taxon>Tracheophyta</taxon>
        <taxon>Spermatophyta</taxon>
        <taxon>Magnoliopsida</taxon>
        <taxon>eudicotyledons</taxon>
        <taxon>Gunneridae</taxon>
        <taxon>Pentapetalae</taxon>
        <taxon>rosids</taxon>
        <taxon>fabids</taxon>
        <taxon>Fabales</taxon>
        <taxon>Fabaceae</taxon>
        <taxon>Papilionoideae</taxon>
        <taxon>50 kb inversion clade</taxon>
        <taxon>NPAAA clade</taxon>
        <taxon>Hologalegina</taxon>
        <taxon>IRL clade</taxon>
        <taxon>Trifolieae</taxon>
        <taxon>Trifolium</taxon>
    </lineage>
</organism>
<evidence type="ECO:0000313" key="3">
    <source>
        <dbReference type="Proteomes" id="UP000265520"/>
    </source>
</evidence>
<feature type="non-terminal residue" evidence="2">
    <location>
        <position position="1"/>
    </location>
</feature>
<evidence type="ECO:0000313" key="2">
    <source>
        <dbReference type="EMBL" id="MCI90981.1"/>
    </source>
</evidence>
<dbReference type="EMBL" id="LXQA011259407">
    <property type="protein sequence ID" value="MCI90981.1"/>
    <property type="molecule type" value="Genomic_DNA"/>
</dbReference>
<accession>A0A392VVK0</accession>